<evidence type="ECO:0000313" key="2">
    <source>
        <dbReference type="Proteomes" id="UP001497453"/>
    </source>
</evidence>
<dbReference type="Proteomes" id="UP001497453">
    <property type="component" value="Chromosome 4"/>
</dbReference>
<dbReference type="InterPro" id="IPR031755">
    <property type="entry name" value="Inhibitor_I66"/>
</dbReference>
<reference evidence="2" key="1">
    <citation type="submission" date="2024-04" db="EMBL/GenBank/DDBJ databases">
        <authorList>
            <person name="Shaw F."/>
            <person name="Minotto A."/>
        </authorList>
    </citation>
    <scope>NUCLEOTIDE SEQUENCE [LARGE SCALE GENOMIC DNA]</scope>
</reference>
<dbReference type="EMBL" id="OZ037947">
    <property type="protein sequence ID" value="CAL1706505.1"/>
    <property type="molecule type" value="Genomic_DNA"/>
</dbReference>
<dbReference type="Gene3D" id="2.80.10.50">
    <property type="match status" value="1"/>
</dbReference>
<proteinExistence type="predicted"/>
<keyword evidence="2" id="KW-1185">Reference proteome</keyword>
<evidence type="ECO:0000313" key="1">
    <source>
        <dbReference type="EMBL" id="CAL1706505.1"/>
    </source>
</evidence>
<dbReference type="Pfam" id="PF16850">
    <property type="entry name" value="Inhibitor_I66"/>
    <property type="match status" value="1"/>
</dbReference>
<accession>A0ABP1DF86</accession>
<gene>
    <name evidence="1" type="ORF">GFSPODELE1_LOCUS5901</name>
</gene>
<dbReference type="CDD" id="cd23428">
    <property type="entry name" value="beta-trefoil_Ricin_SPI"/>
    <property type="match status" value="1"/>
</dbReference>
<sequence length="151" mass="17027">MSLESGLYQITSAWGDKPFVGRDWVEDLSLMPKRIITIPTSSQAPRPWVVQKVEDDRYILKATDAPTAIIDDKVFAVLLDVPPAEEWLITAVPQSGEDAYIIEKKDRQAGWVIPDVEERTQVVVRPLIVGPSYPPFYPPNQVFIIKPVLLD</sequence>
<name>A0ABP1DF86_9APHY</name>
<protein>
    <submittedName>
        <fullName evidence="1">Uncharacterized protein</fullName>
    </submittedName>
</protein>
<organism evidence="1 2">
    <name type="scientific">Somion occarium</name>
    <dbReference type="NCBI Taxonomy" id="3059160"/>
    <lineage>
        <taxon>Eukaryota</taxon>
        <taxon>Fungi</taxon>
        <taxon>Dikarya</taxon>
        <taxon>Basidiomycota</taxon>
        <taxon>Agaricomycotina</taxon>
        <taxon>Agaricomycetes</taxon>
        <taxon>Polyporales</taxon>
        <taxon>Cerrenaceae</taxon>
        <taxon>Somion</taxon>
    </lineage>
</organism>